<dbReference type="InterPro" id="IPR036572">
    <property type="entry name" value="Doublecortin_dom_sf"/>
</dbReference>
<sequence>MQGRRTHSMTYPELIPTMDTENPVSVEGGWTQPSYQENKKAAQVQMLENHLHEMKEHQRKVDPNVTRASDDYVTQNLYKQSNMKRVYVYVNGGNAERALYAWGENIQELLDSATERMTLRLPAKKLYSRDGLLIQHFDDIEKDQLLAVSCGEPFKDTRGNKQDIERKAEWGRIRKKDGPHATDIIISTNKNTSVEVDPFGPPVLALESNGIEKEPPLFSRTPQPDFYY</sequence>
<dbReference type="PANTHER" id="PTHR46302:SF3">
    <property type="entry name" value="DOUBLECORTIN DOMAIN-CONTAINING PROTEIN 1"/>
    <property type="match status" value="1"/>
</dbReference>
<accession>A0ABM0N0G5</accession>
<organism evidence="2 3">
    <name type="scientific">Saccoglossus kowalevskii</name>
    <name type="common">Acorn worm</name>
    <dbReference type="NCBI Taxonomy" id="10224"/>
    <lineage>
        <taxon>Eukaryota</taxon>
        <taxon>Metazoa</taxon>
        <taxon>Hemichordata</taxon>
        <taxon>Enteropneusta</taxon>
        <taxon>Harrimaniidae</taxon>
        <taxon>Saccoglossus</taxon>
    </lineage>
</organism>
<dbReference type="Gene3D" id="3.10.20.230">
    <property type="entry name" value="Doublecortin domain"/>
    <property type="match status" value="1"/>
</dbReference>
<protein>
    <submittedName>
        <fullName evidence="3">Uncharacterized protein LOC102803916</fullName>
    </submittedName>
</protein>
<dbReference type="GeneID" id="102803916"/>
<dbReference type="PANTHER" id="PTHR46302">
    <property type="entry name" value="DOUBLECORTIN DOMAIN-CONTAINING PROTEIN 1"/>
    <property type="match status" value="1"/>
</dbReference>
<feature type="domain" description="Doublecortin" evidence="1">
    <location>
        <begin position="104"/>
        <end position="160"/>
    </location>
</feature>
<name>A0ABM0N0G5_SACKO</name>
<dbReference type="InterPro" id="IPR003533">
    <property type="entry name" value="Doublecortin_dom"/>
</dbReference>
<dbReference type="SUPFAM" id="SSF89837">
    <property type="entry name" value="Doublecortin (DC)"/>
    <property type="match status" value="1"/>
</dbReference>
<dbReference type="PROSITE" id="PS50309">
    <property type="entry name" value="DC"/>
    <property type="match status" value="1"/>
</dbReference>
<evidence type="ECO:0000259" key="1">
    <source>
        <dbReference type="PROSITE" id="PS50309"/>
    </source>
</evidence>
<proteinExistence type="predicted"/>
<dbReference type="SMART" id="SM00537">
    <property type="entry name" value="DCX"/>
    <property type="match status" value="1"/>
</dbReference>
<dbReference type="CDD" id="cd17159">
    <property type="entry name" value="DCX4_DCDC5"/>
    <property type="match status" value="1"/>
</dbReference>
<evidence type="ECO:0000313" key="3">
    <source>
        <dbReference type="RefSeq" id="XP_006825756.1"/>
    </source>
</evidence>
<gene>
    <name evidence="3" type="primary">LOC102803916</name>
</gene>
<dbReference type="Pfam" id="PF24478">
    <property type="entry name" value="DCX2_DCDC1"/>
    <property type="match status" value="1"/>
</dbReference>
<keyword evidence="2" id="KW-1185">Reference proteome</keyword>
<dbReference type="Proteomes" id="UP000694865">
    <property type="component" value="Unplaced"/>
</dbReference>
<reference evidence="3" key="1">
    <citation type="submission" date="2025-08" db="UniProtKB">
        <authorList>
            <consortium name="RefSeq"/>
        </authorList>
    </citation>
    <scope>IDENTIFICATION</scope>
    <source>
        <tissue evidence="3">Testes</tissue>
    </source>
</reference>
<dbReference type="InterPro" id="IPR043188">
    <property type="entry name" value="DCDC1"/>
</dbReference>
<dbReference type="RefSeq" id="XP_006825756.1">
    <property type="nucleotide sequence ID" value="XM_006825693.1"/>
</dbReference>
<evidence type="ECO:0000313" key="2">
    <source>
        <dbReference type="Proteomes" id="UP000694865"/>
    </source>
</evidence>
<dbReference type="InterPro" id="IPR056415">
    <property type="entry name" value="DCX2_DCDC1"/>
</dbReference>